<proteinExistence type="predicted"/>
<keyword evidence="4" id="KW-0288">FMN</keyword>
<gene>
    <name evidence="6" type="ORF">AUF17_12945</name>
</gene>
<keyword evidence="5" id="KW-0560">Oxidoreductase</keyword>
<dbReference type="GO" id="GO:0018580">
    <property type="term" value="F:nitronate monooxygenase activity"/>
    <property type="evidence" value="ECO:0007669"/>
    <property type="project" value="InterPro"/>
</dbReference>
<evidence type="ECO:0000256" key="4">
    <source>
        <dbReference type="ARBA" id="ARBA00022643"/>
    </source>
</evidence>
<protein>
    <recommendedName>
        <fullName evidence="2">Probable nitronate monooxygenase</fullName>
    </recommendedName>
</protein>
<evidence type="ECO:0000313" key="7">
    <source>
        <dbReference type="Proteomes" id="UP000316316"/>
    </source>
</evidence>
<evidence type="ECO:0000256" key="2">
    <source>
        <dbReference type="ARBA" id="ARBA00013457"/>
    </source>
</evidence>
<dbReference type="PANTHER" id="PTHR32332:SF20">
    <property type="entry name" value="2-NITROPROPANE DIOXYGENASE-LIKE PROTEIN"/>
    <property type="match status" value="1"/>
</dbReference>
<evidence type="ECO:0000256" key="1">
    <source>
        <dbReference type="ARBA" id="ARBA00003535"/>
    </source>
</evidence>
<dbReference type="Pfam" id="PF03060">
    <property type="entry name" value="NMO"/>
    <property type="match status" value="1"/>
</dbReference>
<dbReference type="RefSeq" id="WP_049219068.1">
    <property type="nucleotide sequence ID" value="NZ_CABGUH010000004.1"/>
</dbReference>
<dbReference type="AlphaFoldDB" id="A0A553SD90"/>
<dbReference type="CDD" id="cd04730">
    <property type="entry name" value="NPD_like"/>
    <property type="match status" value="1"/>
</dbReference>
<dbReference type="InterPro" id="IPR013785">
    <property type="entry name" value="Aldolase_TIM"/>
</dbReference>
<comment type="caution">
    <text evidence="6">The sequence shown here is derived from an EMBL/GenBank/DDBJ whole genome shotgun (WGS) entry which is preliminary data.</text>
</comment>
<comment type="function">
    <text evidence="1">Nitronate monooxygenase that uses molecular oxygen to catalyze the oxidative denitrification of alkyl nitronates. Acts on propionate 3-nitronate (P3N), the presumed physiological substrate. Probably functions in the detoxification of P3N, a metabolic poison produced by plants and fungi as a defense mechanism.</text>
</comment>
<dbReference type="Gene3D" id="3.20.20.70">
    <property type="entry name" value="Aldolase class I"/>
    <property type="match status" value="1"/>
</dbReference>
<evidence type="ECO:0000313" key="6">
    <source>
        <dbReference type="EMBL" id="TRZ34950.1"/>
    </source>
</evidence>
<evidence type="ECO:0000256" key="3">
    <source>
        <dbReference type="ARBA" id="ARBA00022630"/>
    </source>
</evidence>
<accession>A0A553SD90</accession>
<dbReference type="SUPFAM" id="SSF51412">
    <property type="entry name" value="Inosine monophosphate dehydrogenase (IMPDH)"/>
    <property type="match status" value="1"/>
</dbReference>
<dbReference type="EMBL" id="PDXQ01000001">
    <property type="protein sequence ID" value="TRZ34950.1"/>
    <property type="molecule type" value="Genomic_DNA"/>
</dbReference>
<dbReference type="PANTHER" id="PTHR32332">
    <property type="entry name" value="2-NITROPROPANE DIOXYGENASE"/>
    <property type="match status" value="1"/>
</dbReference>
<name>A0A553SD90_ENTAV</name>
<organism evidence="6 7">
    <name type="scientific">Enterococcus avium</name>
    <name type="common">Streptococcus avium</name>
    <dbReference type="NCBI Taxonomy" id="33945"/>
    <lineage>
        <taxon>Bacteria</taxon>
        <taxon>Bacillati</taxon>
        <taxon>Bacillota</taxon>
        <taxon>Bacilli</taxon>
        <taxon>Lactobacillales</taxon>
        <taxon>Enterococcaceae</taxon>
        <taxon>Enterococcus</taxon>
    </lineage>
</organism>
<dbReference type="InterPro" id="IPR004136">
    <property type="entry name" value="NMO"/>
</dbReference>
<sequence>MNSIAKLLDIQYPIFQGAMAHIARYPLASAVSEAGGLGIIAAGGLSSEELREQIRRTQERTKKPFAVNLMLQMNNIPEQVEVLIEEGVKIVTTGAGTPKHYMERLKQADIKVFPVIPSVKLAQKMEQLGVDGIIAEGMEAGGHIGETTSMALIPQVVQAVAIPVIAAGGIGDGRGMAAAFALGAQGVQMGTAFLTVAECPVHENYQQAILQADDTATVVLHETKGGAIRGLKNNLTDKEKPNEAFSLEVLKRATDIGDTENGAVMAGQIAGLFSEVKPAKALIEEVYAEATAICQNIKID</sequence>
<reference evidence="6 7" key="1">
    <citation type="submission" date="2017-10" db="EMBL/GenBank/DDBJ databases">
        <title>FDA dAtabase for Regulatory Grade micrObial Sequences (FDA-ARGOS): Supporting development and validation of Infectious Disease Dx tests.</title>
        <authorList>
            <person name="Campos J."/>
            <person name="Goldberg B."/>
            <person name="Tallon L.J."/>
            <person name="Sadzewicz L."/>
            <person name="Sengamalay N."/>
            <person name="Ott S."/>
            <person name="Godinez A."/>
            <person name="Nagaraj S."/>
            <person name="Vyas G."/>
            <person name="Aluvathingal J."/>
            <person name="Nadendla S."/>
            <person name="Geyer C."/>
            <person name="Nandy P."/>
            <person name="Hobson J."/>
            <person name="Sichtig H."/>
        </authorList>
    </citation>
    <scope>NUCLEOTIDE SEQUENCE [LARGE SCALE GENOMIC DNA]</scope>
    <source>
        <strain evidence="6 7">FDAARGOS_185</strain>
    </source>
</reference>
<evidence type="ECO:0000256" key="5">
    <source>
        <dbReference type="ARBA" id="ARBA00023002"/>
    </source>
</evidence>
<dbReference type="Proteomes" id="UP000316316">
    <property type="component" value="Unassembled WGS sequence"/>
</dbReference>
<keyword evidence="3" id="KW-0285">Flavoprotein</keyword>